<evidence type="ECO:0000256" key="5">
    <source>
        <dbReference type="ARBA" id="ARBA00022679"/>
    </source>
</evidence>
<comment type="similarity">
    <text evidence="3">Belongs to the PIGG/PIGN/PIGO family. PIGO subfamily.</text>
</comment>
<dbReference type="STRING" id="1051891.A0A0C3QCZ9"/>
<evidence type="ECO:0000256" key="2">
    <source>
        <dbReference type="ARBA" id="ARBA00004687"/>
    </source>
</evidence>
<dbReference type="GO" id="GO:0005789">
    <property type="term" value="C:endoplasmic reticulum membrane"/>
    <property type="evidence" value="ECO:0007669"/>
    <property type="project" value="UniProtKB-SubCell"/>
</dbReference>
<proteinExistence type="inferred from homology"/>
<dbReference type="OrthoDB" id="272139at2759"/>
<dbReference type="Pfam" id="PF01663">
    <property type="entry name" value="Phosphodiest"/>
    <property type="match status" value="1"/>
</dbReference>
<dbReference type="InterPro" id="IPR002591">
    <property type="entry name" value="Phosphodiest/P_Trfase"/>
</dbReference>
<evidence type="ECO:0000256" key="3">
    <source>
        <dbReference type="ARBA" id="ARBA00008695"/>
    </source>
</evidence>
<evidence type="ECO:0000256" key="8">
    <source>
        <dbReference type="ARBA" id="ARBA00022989"/>
    </source>
</evidence>
<feature type="transmembrane region" description="Helical" evidence="11">
    <location>
        <begin position="16"/>
        <end position="35"/>
    </location>
</feature>
<keyword evidence="10" id="KW-0325">Glycoprotein</keyword>
<reference evidence="13" key="2">
    <citation type="submission" date="2015-01" db="EMBL/GenBank/DDBJ databases">
        <title>Evolutionary Origins and Diversification of the Mycorrhizal Mutualists.</title>
        <authorList>
            <consortium name="DOE Joint Genome Institute"/>
            <consortium name="Mycorrhizal Genomics Consortium"/>
            <person name="Kohler A."/>
            <person name="Kuo A."/>
            <person name="Nagy L.G."/>
            <person name="Floudas D."/>
            <person name="Copeland A."/>
            <person name="Barry K.W."/>
            <person name="Cichocki N."/>
            <person name="Veneault-Fourrey C."/>
            <person name="LaButti K."/>
            <person name="Lindquist E.A."/>
            <person name="Lipzen A."/>
            <person name="Lundell T."/>
            <person name="Morin E."/>
            <person name="Murat C."/>
            <person name="Riley R."/>
            <person name="Ohm R."/>
            <person name="Sun H."/>
            <person name="Tunlid A."/>
            <person name="Henrissat B."/>
            <person name="Grigoriev I.V."/>
            <person name="Hibbett D.S."/>
            <person name="Martin F."/>
        </authorList>
    </citation>
    <scope>NUCLEOTIDE SEQUENCE [LARGE SCALE GENOMIC DNA]</scope>
    <source>
        <strain evidence="13">MUT 4182</strain>
    </source>
</reference>
<keyword evidence="6 11" id="KW-0812">Transmembrane</keyword>
<evidence type="ECO:0000256" key="1">
    <source>
        <dbReference type="ARBA" id="ARBA00004477"/>
    </source>
</evidence>
<dbReference type="InterPro" id="IPR039524">
    <property type="entry name" value="PIGO/GPI13"/>
</dbReference>
<feature type="transmembrane region" description="Helical" evidence="11">
    <location>
        <begin position="1006"/>
        <end position="1026"/>
    </location>
</feature>
<evidence type="ECO:0000256" key="9">
    <source>
        <dbReference type="ARBA" id="ARBA00023136"/>
    </source>
</evidence>
<feature type="transmembrane region" description="Helical" evidence="11">
    <location>
        <begin position="615"/>
        <end position="635"/>
    </location>
</feature>
<feature type="transmembrane region" description="Helical" evidence="11">
    <location>
        <begin position="775"/>
        <end position="802"/>
    </location>
</feature>
<dbReference type="GO" id="GO:0006506">
    <property type="term" value="P:GPI anchor biosynthetic process"/>
    <property type="evidence" value="ECO:0007669"/>
    <property type="project" value="UniProtKB-UniPathway"/>
</dbReference>
<protein>
    <submittedName>
        <fullName evidence="12">Uncharacterized protein</fullName>
    </submittedName>
</protein>
<keyword evidence="8 11" id="KW-1133">Transmembrane helix</keyword>
<dbReference type="Proteomes" id="UP000054248">
    <property type="component" value="Unassembled WGS sequence"/>
</dbReference>
<sequence>MFSLHQRIRNLAPSRVITWVLVWIFALHAASLYLFTRGFLLQRLALSNKATCSTSGPCSLPPTHSKAILLIIDSLRFDFIAPTSFHHPDEHHHGILTLPAELTAQNPDRSFIFNAHSDPPTATLQRIKGITTGSLPTFVEMGSNFGASEINEDSLIHQLTAAGKRVAFMGDETWTGIYPSSFHPNMTWPYDSFNVEDLHSVDEGVIRHLFPLVRDGGWDFAIGHFLGVDHVGHRVGPSGGAMRTKLKQMDSVLRRLTEEIDDDTLLIVLGDHGMDLKGDHGGDGIFETSSAMWIYSKSIPLATLPRPQDALPILDSSANDPDAERSDVAWKTFPGATSPSRAIQQIDIVPTISLLLGLPIPFNNLGMVIPEVFLRQSPSNKFVLDEAMQLNVDQVQAYLAAYRESPSGGELDEAWNRLNRLHGLAKTPTASLQQKRNFIRQSLRSCRELWAQFNVVLMVAGLVALGLTVPVVWSVYRAIDRQPSWDAVSEDVLNRGMVGAAVGGALGLVVKVAGRSLTGQFTPLQATLLGAVFASELSVLSSTSSTAIFTLPRNFFRRHTALPVLILILHAVSFTSNSFLMWEDRLMPYFLFTLLFTSIVISAPTAPTHRLRIRIFGFSIVTAILIRLIAVSTVCREEQQPYCSVTFYSSSTTPIAPYLTMFGAPIAAFALPYAVHHIFLATSRADEAPVSRLFLRIWKWLLLGATTYWILERLENWNGLNPDRIPLVQTIRTYLARGVLGCIIAVLGAFWWYSPLSILVEQQAQPEGEQGGKKRVVVIGFANAYGSSYLLFLLVPFALMFATAQPTGQVVLALGLMAISSYLEVVDSESDADGLVEAFTSAAVTSSATQLQVSYQKPTFAVPAFLSTLSILLFYSTGHQATMPSIQWKSAFIGFPTLTYPFAPLLVILNTFGPIAITALAAPLFALWNIDPPKPNAPTSPDGPTESASRSPSNLVLSRTLKLTLGTSLYHSALTFGTAFGAAALRRHLMVWKVFAPRFMLGGASLLIVDIALVFGVGVGVSRVVWKVEKTFGAGRAKQQ</sequence>
<feature type="transmembrane region" description="Helical" evidence="11">
    <location>
        <begin position="586"/>
        <end position="603"/>
    </location>
</feature>
<dbReference type="GO" id="GO:0051377">
    <property type="term" value="F:mannose-ethanolamine phosphotransferase activity"/>
    <property type="evidence" value="ECO:0007669"/>
    <property type="project" value="InterPro"/>
</dbReference>
<dbReference type="AlphaFoldDB" id="A0A0C3QCZ9"/>
<dbReference type="HOGENOM" id="CLU_004298_1_1_1"/>
<accession>A0A0C3QCZ9</accession>
<dbReference type="PANTHER" id="PTHR23071">
    <property type="entry name" value="PHOSPHATIDYLINOSITOL GLYCAN"/>
    <property type="match status" value="1"/>
</dbReference>
<gene>
    <name evidence="12" type="ORF">M407DRAFT_79125</name>
</gene>
<dbReference type="EMBL" id="KN823107">
    <property type="protein sequence ID" value="KIO22559.1"/>
    <property type="molecule type" value="Genomic_DNA"/>
</dbReference>
<evidence type="ECO:0000256" key="4">
    <source>
        <dbReference type="ARBA" id="ARBA00022502"/>
    </source>
</evidence>
<dbReference type="Gene3D" id="3.40.720.10">
    <property type="entry name" value="Alkaline Phosphatase, subunit A"/>
    <property type="match status" value="1"/>
</dbReference>
<feature type="transmembrane region" description="Helical" evidence="11">
    <location>
        <begin position="898"/>
        <end position="928"/>
    </location>
</feature>
<feature type="transmembrane region" description="Helical" evidence="11">
    <location>
        <begin position="731"/>
        <end position="754"/>
    </location>
</feature>
<keyword evidence="13" id="KW-1185">Reference proteome</keyword>
<evidence type="ECO:0000256" key="10">
    <source>
        <dbReference type="ARBA" id="ARBA00023180"/>
    </source>
</evidence>
<dbReference type="CDD" id="cd16023">
    <property type="entry name" value="GPI_EPT_3"/>
    <property type="match status" value="1"/>
</dbReference>
<keyword evidence="9 11" id="KW-0472">Membrane</keyword>
<comment type="subcellular location">
    <subcellularLocation>
        <location evidence="1">Endoplasmic reticulum membrane</location>
        <topology evidence="1">Multi-pass membrane protein</topology>
    </subcellularLocation>
</comment>
<keyword evidence="4" id="KW-0337">GPI-anchor biosynthesis</keyword>
<dbReference type="InterPro" id="IPR037675">
    <property type="entry name" value="PIG-O_N"/>
</dbReference>
<feature type="transmembrane region" description="Helical" evidence="11">
    <location>
        <begin position="449"/>
        <end position="476"/>
    </location>
</feature>
<dbReference type="UniPathway" id="UPA00196"/>
<feature type="transmembrane region" description="Helical" evidence="11">
    <location>
        <begin position="655"/>
        <end position="681"/>
    </location>
</feature>
<name>A0A0C3QCZ9_9AGAM</name>
<dbReference type="PANTHER" id="PTHR23071:SF1">
    <property type="entry name" value="GPI ETHANOLAMINE PHOSPHATE TRANSFERASE 3"/>
    <property type="match status" value="1"/>
</dbReference>
<evidence type="ECO:0000256" key="7">
    <source>
        <dbReference type="ARBA" id="ARBA00022824"/>
    </source>
</evidence>
<dbReference type="SUPFAM" id="SSF53649">
    <property type="entry name" value="Alkaline phosphatase-like"/>
    <property type="match status" value="1"/>
</dbReference>
<comment type="pathway">
    <text evidence="2">Glycolipid biosynthesis; glycosylphosphatidylinositol-anchor biosynthesis.</text>
</comment>
<reference evidence="12 13" key="1">
    <citation type="submission" date="2014-04" db="EMBL/GenBank/DDBJ databases">
        <authorList>
            <consortium name="DOE Joint Genome Institute"/>
            <person name="Kuo A."/>
            <person name="Girlanda M."/>
            <person name="Perotto S."/>
            <person name="Kohler A."/>
            <person name="Nagy L.G."/>
            <person name="Floudas D."/>
            <person name="Copeland A."/>
            <person name="Barry K.W."/>
            <person name="Cichocki N."/>
            <person name="Veneault-Fourrey C."/>
            <person name="LaButti K."/>
            <person name="Lindquist E.A."/>
            <person name="Lipzen A."/>
            <person name="Lundell T."/>
            <person name="Morin E."/>
            <person name="Murat C."/>
            <person name="Sun H."/>
            <person name="Tunlid A."/>
            <person name="Henrissat B."/>
            <person name="Grigoriev I.V."/>
            <person name="Hibbett D.S."/>
            <person name="Martin F."/>
            <person name="Nordberg H.P."/>
            <person name="Cantor M.N."/>
            <person name="Hua S.X."/>
        </authorList>
    </citation>
    <scope>NUCLEOTIDE SEQUENCE [LARGE SCALE GENOMIC DNA]</scope>
    <source>
        <strain evidence="12 13">MUT 4182</strain>
    </source>
</reference>
<evidence type="ECO:0000256" key="6">
    <source>
        <dbReference type="ARBA" id="ARBA00022692"/>
    </source>
</evidence>
<evidence type="ECO:0000313" key="12">
    <source>
        <dbReference type="EMBL" id="KIO22559.1"/>
    </source>
</evidence>
<keyword evidence="5" id="KW-0808">Transferase</keyword>
<feature type="transmembrane region" description="Helical" evidence="11">
    <location>
        <begin position="561"/>
        <end position="580"/>
    </location>
</feature>
<evidence type="ECO:0000313" key="13">
    <source>
        <dbReference type="Proteomes" id="UP000054248"/>
    </source>
</evidence>
<keyword evidence="7" id="KW-0256">Endoplasmic reticulum</keyword>
<feature type="transmembrane region" description="Helical" evidence="11">
    <location>
        <begin position="968"/>
        <end position="985"/>
    </location>
</feature>
<evidence type="ECO:0000256" key="11">
    <source>
        <dbReference type="SAM" id="Phobius"/>
    </source>
</evidence>
<feature type="transmembrane region" description="Helical" evidence="11">
    <location>
        <begin position="860"/>
        <end position="877"/>
    </location>
</feature>
<dbReference type="InterPro" id="IPR017850">
    <property type="entry name" value="Alkaline_phosphatase_core_sf"/>
</dbReference>
<organism evidence="12 13">
    <name type="scientific">Tulasnella calospora MUT 4182</name>
    <dbReference type="NCBI Taxonomy" id="1051891"/>
    <lineage>
        <taxon>Eukaryota</taxon>
        <taxon>Fungi</taxon>
        <taxon>Dikarya</taxon>
        <taxon>Basidiomycota</taxon>
        <taxon>Agaricomycotina</taxon>
        <taxon>Agaricomycetes</taxon>
        <taxon>Cantharellales</taxon>
        <taxon>Tulasnellaceae</taxon>
        <taxon>Tulasnella</taxon>
    </lineage>
</organism>